<dbReference type="InterPro" id="IPR003591">
    <property type="entry name" value="Leu-rich_rpt_typical-subtyp"/>
</dbReference>
<feature type="signal peptide" evidence="17">
    <location>
        <begin position="1"/>
        <end position="28"/>
    </location>
</feature>
<dbReference type="PROSITE" id="PS50835">
    <property type="entry name" value="IG_LIKE"/>
    <property type="match status" value="12"/>
</dbReference>
<dbReference type="FunFam" id="2.60.40.10:FF:001188">
    <property type="entry name" value="Immunoglobulin superfamily member 10"/>
    <property type="match status" value="1"/>
</dbReference>
<dbReference type="InterPro" id="IPR050467">
    <property type="entry name" value="LRFN"/>
</dbReference>
<dbReference type="InterPro" id="IPR003598">
    <property type="entry name" value="Ig_sub2"/>
</dbReference>
<evidence type="ECO:0000256" key="9">
    <source>
        <dbReference type="ARBA" id="ARBA00022989"/>
    </source>
</evidence>
<feature type="domain" description="Ig-like" evidence="18">
    <location>
        <begin position="570"/>
        <end position="648"/>
    </location>
</feature>
<dbReference type="InterPro" id="IPR001611">
    <property type="entry name" value="Leu-rich_rpt"/>
</dbReference>
<evidence type="ECO:0000259" key="18">
    <source>
        <dbReference type="PROSITE" id="PS50835"/>
    </source>
</evidence>
<keyword evidence="13" id="KW-0393">Immunoglobulin domain</keyword>
<evidence type="ECO:0000256" key="6">
    <source>
        <dbReference type="ARBA" id="ARBA00022692"/>
    </source>
</evidence>
<dbReference type="SMART" id="SM00409">
    <property type="entry name" value="IG"/>
    <property type="match status" value="12"/>
</dbReference>
<feature type="domain" description="Ig-like" evidence="18">
    <location>
        <begin position="1809"/>
        <end position="1907"/>
    </location>
</feature>
<feature type="region of interest" description="Disordered" evidence="16">
    <location>
        <begin position="1230"/>
        <end position="1307"/>
    </location>
</feature>
<dbReference type="PANTHER" id="PTHR45842:SF2">
    <property type="entry name" value="IMMUNOGLOBULIN SUPERFAMILY MEMBER 10"/>
    <property type="match status" value="1"/>
</dbReference>
<evidence type="ECO:0000256" key="2">
    <source>
        <dbReference type="ARBA" id="ARBA00004613"/>
    </source>
</evidence>
<reference evidence="19" key="2">
    <citation type="submission" date="2025-09" db="UniProtKB">
        <authorList>
            <consortium name="Ensembl"/>
        </authorList>
    </citation>
    <scope>IDENTIFICATION</scope>
</reference>
<dbReference type="InterPro" id="IPR013783">
    <property type="entry name" value="Ig-like_fold"/>
</dbReference>
<feature type="region of interest" description="Disordered" evidence="16">
    <location>
        <begin position="1137"/>
        <end position="1159"/>
    </location>
</feature>
<dbReference type="FunFam" id="2.60.40.10:FF:000537">
    <property type="entry name" value="immunoglobulin superfamily member 10"/>
    <property type="match status" value="1"/>
</dbReference>
<name>A0A8C8E7W5_9STRI</name>
<comment type="subcellular location">
    <subcellularLocation>
        <location evidence="1">Membrane</location>
        <topology evidence="1">Single-pass membrane protein</topology>
    </subcellularLocation>
    <subcellularLocation>
        <location evidence="2">Secreted</location>
    </subcellularLocation>
</comment>
<keyword evidence="12" id="KW-0325">Glycoprotein</keyword>
<dbReference type="Proteomes" id="UP000694552">
    <property type="component" value="Unplaced"/>
</dbReference>
<evidence type="ECO:0000256" key="10">
    <source>
        <dbReference type="ARBA" id="ARBA00023136"/>
    </source>
</evidence>
<feature type="domain" description="Ig-like" evidence="18">
    <location>
        <begin position="2300"/>
        <end position="2390"/>
    </location>
</feature>
<feature type="compositionally biased region" description="Basic and acidic residues" evidence="16">
    <location>
        <begin position="1389"/>
        <end position="1405"/>
    </location>
</feature>
<dbReference type="GO" id="GO:0005576">
    <property type="term" value="C:extracellular region"/>
    <property type="evidence" value="ECO:0007669"/>
    <property type="project" value="UniProtKB-SubCell"/>
</dbReference>
<dbReference type="FunFam" id="2.60.40.10:FF:000076">
    <property type="entry name" value="Leucine-rich repeat and Ig domain-containing 4"/>
    <property type="match status" value="1"/>
</dbReference>
<feature type="domain" description="Ig-like" evidence="18">
    <location>
        <begin position="1517"/>
        <end position="1608"/>
    </location>
</feature>
<evidence type="ECO:0000256" key="13">
    <source>
        <dbReference type="ARBA" id="ARBA00023319"/>
    </source>
</evidence>
<dbReference type="InterPro" id="IPR000483">
    <property type="entry name" value="Cys-rich_flank_reg_C"/>
</dbReference>
<feature type="domain" description="Ig-like" evidence="18">
    <location>
        <begin position="1614"/>
        <end position="1703"/>
    </location>
</feature>
<feature type="compositionally biased region" description="Polar residues" evidence="16">
    <location>
        <begin position="703"/>
        <end position="714"/>
    </location>
</feature>
<feature type="domain" description="Ig-like" evidence="18">
    <location>
        <begin position="1913"/>
        <end position="2003"/>
    </location>
</feature>
<keyword evidence="10" id="KW-0472">Membrane</keyword>
<dbReference type="FunFam" id="2.60.40.10:FF:001377">
    <property type="entry name" value="Matrix remodeling associated 5"/>
    <property type="match status" value="1"/>
</dbReference>
<dbReference type="InterPro" id="IPR007110">
    <property type="entry name" value="Ig-like_dom"/>
</dbReference>
<dbReference type="GO" id="GO:0016020">
    <property type="term" value="C:membrane"/>
    <property type="evidence" value="ECO:0007669"/>
    <property type="project" value="UniProtKB-SubCell"/>
</dbReference>
<protein>
    <recommendedName>
        <fullName evidence="15">Immunoglobulin superfamily member 10</fullName>
    </recommendedName>
</protein>
<comment type="function">
    <text evidence="14">Involved in the control of early migration of neurons expressing gonadotropin-releasing hormone (GNRH neurons). May be involved in the maintenance of osteochondroprogenitor cells pool.</text>
</comment>
<feature type="region of interest" description="Disordered" evidence="16">
    <location>
        <begin position="1352"/>
        <end position="1415"/>
    </location>
</feature>
<dbReference type="SUPFAM" id="SSF48726">
    <property type="entry name" value="Immunoglobulin"/>
    <property type="match status" value="12"/>
</dbReference>
<organism evidence="19 20">
    <name type="scientific">Otus sunia</name>
    <name type="common">Oriental scops-owl</name>
    <dbReference type="NCBI Taxonomy" id="257818"/>
    <lineage>
        <taxon>Eukaryota</taxon>
        <taxon>Metazoa</taxon>
        <taxon>Chordata</taxon>
        <taxon>Craniata</taxon>
        <taxon>Vertebrata</taxon>
        <taxon>Euteleostomi</taxon>
        <taxon>Archelosauria</taxon>
        <taxon>Archosauria</taxon>
        <taxon>Dinosauria</taxon>
        <taxon>Saurischia</taxon>
        <taxon>Theropoda</taxon>
        <taxon>Coelurosauria</taxon>
        <taxon>Aves</taxon>
        <taxon>Neognathae</taxon>
        <taxon>Neoaves</taxon>
        <taxon>Telluraves</taxon>
        <taxon>Strigiformes</taxon>
        <taxon>Strigidae</taxon>
        <taxon>Otus</taxon>
    </lineage>
</organism>
<keyword evidence="5" id="KW-0433">Leucine-rich repeat</keyword>
<evidence type="ECO:0000256" key="14">
    <source>
        <dbReference type="ARBA" id="ARBA00054041"/>
    </source>
</evidence>
<dbReference type="Ensembl" id="ENSOSUT00000006763.1">
    <property type="protein sequence ID" value="ENSOSUP00000006502.1"/>
    <property type="gene ID" value="ENSOSUG00000004831.1"/>
</dbReference>
<keyword evidence="4" id="KW-0597">Phosphoprotein</keyword>
<dbReference type="FunFam" id="2.60.40.10:FF:000621">
    <property type="entry name" value="Immunoglobulin superfamily member 10"/>
    <property type="match status" value="1"/>
</dbReference>
<accession>A0A8C8E7W5</accession>
<keyword evidence="7 17" id="KW-0732">Signal</keyword>
<dbReference type="PANTHER" id="PTHR45842">
    <property type="entry name" value="SYNAPTIC ADHESION-LIKE MOLECULE SALM"/>
    <property type="match status" value="1"/>
</dbReference>
<proteinExistence type="predicted"/>
<feature type="region of interest" description="Disordered" evidence="16">
    <location>
        <begin position="692"/>
        <end position="731"/>
    </location>
</feature>
<keyword evidence="9" id="KW-1133">Transmembrane helix</keyword>
<evidence type="ECO:0000256" key="1">
    <source>
        <dbReference type="ARBA" id="ARBA00004167"/>
    </source>
</evidence>
<feature type="compositionally biased region" description="Low complexity" evidence="16">
    <location>
        <begin position="1295"/>
        <end position="1307"/>
    </location>
</feature>
<feature type="domain" description="Ig-like" evidence="18">
    <location>
        <begin position="460"/>
        <end position="566"/>
    </location>
</feature>
<evidence type="ECO:0000256" key="12">
    <source>
        <dbReference type="ARBA" id="ARBA00023180"/>
    </source>
</evidence>
<evidence type="ECO:0000313" key="20">
    <source>
        <dbReference type="Proteomes" id="UP000694552"/>
    </source>
</evidence>
<evidence type="ECO:0000256" key="4">
    <source>
        <dbReference type="ARBA" id="ARBA00022553"/>
    </source>
</evidence>
<keyword evidence="6" id="KW-0812">Transmembrane</keyword>
<dbReference type="InterPro" id="IPR032675">
    <property type="entry name" value="LRR_dom_sf"/>
</dbReference>
<dbReference type="SMART" id="SM00369">
    <property type="entry name" value="LRR_TYP"/>
    <property type="match status" value="6"/>
</dbReference>
<dbReference type="FunFam" id="3.80.10.10:FF:000103">
    <property type="entry name" value="Immunoglobulin superfamily member 10"/>
    <property type="match status" value="1"/>
</dbReference>
<feature type="chain" id="PRO_5034027932" description="Immunoglobulin superfamily member 10" evidence="17">
    <location>
        <begin position="29"/>
        <end position="2395"/>
    </location>
</feature>
<feature type="domain" description="Ig-like" evidence="18">
    <location>
        <begin position="2006"/>
        <end position="2103"/>
    </location>
</feature>
<feature type="domain" description="Ig-like" evidence="18">
    <location>
        <begin position="2204"/>
        <end position="2290"/>
    </location>
</feature>
<feature type="domain" description="Ig-like" evidence="18">
    <location>
        <begin position="2109"/>
        <end position="2187"/>
    </location>
</feature>
<dbReference type="SMART" id="SM00408">
    <property type="entry name" value="IGc2"/>
    <property type="match status" value="12"/>
</dbReference>
<feature type="compositionally biased region" description="Basic residues" evidence="16">
    <location>
        <begin position="1275"/>
        <end position="1294"/>
    </location>
</feature>
<evidence type="ECO:0000313" key="19">
    <source>
        <dbReference type="Ensembl" id="ENSOSUP00000006502.1"/>
    </source>
</evidence>
<dbReference type="InterPro" id="IPR013098">
    <property type="entry name" value="Ig_I-set"/>
</dbReference>
<dbReference type="SUPFAM" id="SSF52058">
    <property type="entry name" value="L domain-like"/>
    <property type="match status" value="1"/>
</dbReference>
<dbReference type="Gene3D" id="3.80.10.10">
    <property type="entry name" value="Ribonuclease Inhibitor"/>
    <property type="match status" value="2"/>
</dbReference>
<feature type="domain" description="Ig-like" evidence="18">
    <location>
        <begin position="1428"/>
        <end position="1511"/>
    </location>
</feature>
<dbReference type="InterPro" id="IPR003599">
    <property type="entry name" value="Ig_sub"/>
</dbReference>
<evidence type="ECO:0000256" key="7">
    <source>
        <dbReference type="ARBA" id="ARBA00022729"/>
    </source>
</evidence>
<feature type="region of interest" description="Disordered" evidence="16">
    <location>
        <begin position="857"/>
        <end position="883"/>
    </location>
</feature>
<reference evidence="19" key="1">
    <citation type="submission" date="2025-08" db="UniProtKB">
        <authorList>
            <consortium name="Ensembl"/>
        </authorList>
    </citation>
    <scope>IDENTIFICATION</scope>
</reference>
<dbReference type="Pfam" id="PF13855">
    <property type="entry name" value="LRR_8"/>
    <property type="match status" value="1"/>
</dbReference>
<dbReference type="FunFam" id="2.60.40.10:FF:000925">
    <property type="entry name" value="immunoglobulin superfamily member 10"/>
    <property type="match status" value="1"/>
</dbReference>
<evidence type="ECO:0000256" key="17">
    <source>
        <dbReference type="SAM" id="SignalP"/>
    </source>
</evidence>
<evidence type="ECO:0000256" key="15">
    <source>
        <dbReference type="ARBA" id="ARBA00069666"/>
    </source>
</evidence>
<dbReference type="Gene3D" id="2.60.40.10">
    <property type="entry name" value="Immunoglobulins"/>
    <property type="match status" value="12"/>
</dbReference>
<evidence type="ECO:0000256" key="8">
    <source>
        <dbReference type="ARBA" id="ARBA00022737"/>
    </source>
</evidence>
<keyword evidence="8" id="KW-0677">Repeat</keyword>
<feature type="domain" description="Ig-like" evidence="18">
    <location>
        <begin position="1713"/>
        <end position="1806"/>
    </location>
</feature>
<feature type="compositionally biased region" description="Low complexity" evidence="16">
    <location>
        <begin position="865"/>
        <end position="883"/>
    </location>
</feature>
<evidence type="ECO:0000256" key="11">
    <source>
        <dbReference type="ARBA" id="ARBA00023157"/>
    </source>
</evidence>
<keyword evidence="20" id="KW-1185">Reference proteome</keyword>
<evidence type="ECO:0000256" key="16">
    <source>
        <dbReference type="SAM" id="MobiDB-lite"/>
    </source>
</evidence>
<dbReference type="CDD" id="cd00096">
    <property type="entry name" value="Ig"/>
    <property type="match status" value="3"/>
</dbReference>
<sequence length="2395" mass="260646">MGAAGGGRGRGLGTLLALCLVAVPAGTACPRRCACYGPAELHCTFRYLRAVPPRLPPALQRVNLGYNSLLQLTETDFSGLEKLELLMLHSNEINTIPDKVFSDLYSLQVLKMSYNKVRVLQQDVFYGLKSLVRLHMDHNKIEFVNPNVFYGLTSLRLVHLEGNLLKQLHPDTFVTLCYSQIFKISFMKHIYLSDNMLTSLPQEMFSYLSELESIYLHGNPWSCDCTLQWFAEWAKERPDVTKCKKDRSSGVQQCPVCDSPKNHKGKSLVDIPSAFLACTKPAIQDSLKFKNLTVPDDGDFSSVSPKDFIAPIGSMVLNMTDQAGSRGNLVCNIQKPKEMSPISFDREGNSTVLKTSFSAFLVCGIEYEHIQQLWSILALYSNSPLKLERNVLVTDMPFISYKYKQIFSEQDELFTDIETDLRADPPWFMQSKVALQLDRTATTLNTLHIQYFTDAQIVLPSADEKQVRNNWTIISRDNKTRTEHTVLVGGTVELECQAAGEPAPAIEWILADGSKVRAPYISEDGRITVLGTGTLTLRTADTFDTGLYHCIGTSYSDADALTFRITVLDPYVEHNSVNGAQLSASVGSTLDLPCTASAIPDAAVSWVLPEHAILHHSVRNKHIFDNGTLRIQGVTERDSGYFRCVAANQYGVDLLVFHVLVRKDKTTLKKKHIAGGEWDEGDGSGNAVLASATAQEHPPATRATLTAKQESAASASGDRAAESARKGNGYGRMTYRHYRDKTRRRFRGHRRQFVSSARRVDPQRWAAFLEKTKRNLTLVEKQEVASKPPVQVRKISEVPGDEEETSGDLVSPEEEFMIPVTETAAPGRAMERLVTVGPEVTTSNTPARKSSLLYSGESNNQHLKPVSTTPTTDVTDTSGSVTSQNTAEKLNVFTKSTDNISTKTDHQVPVVTVSKPSPELGHVYSHNTQKRVTPKPPLASAIVPHQQIQIIQDTTTHTPQAQQQYGRRRKISGRRRIVRPGYIASMKEHRYNFGRPGSARGSTAAAPDVQPNMKDVSNLPTLNNLSSSINPFSPEAPLSSPSTVNVPPEHPVGTHQNMALLGEENEPGARQKATTTVWPFFIRGTQDTAQWELESSAPFQTNAGRVQPVSTTLPAMAIHTAHAATGITHSTSTEIASAPESVSPSVKPRTAPKNSQRGEMTWELLSGNGAQKEVLKKLPKHQTETLPSTEVSTALSMSAGSSQHFLPLSTGGNHSSGSLSLNKLVHYGNGDSEEHLPTAKLRSSSNPSATKGRDVTSPKPTVAPIIAPQRDAKITKSKIFRVGRKRSQRRRRPPKTSTPSVTAGHSAAAVPLVNTALPLVTTAAASPTPAKPPPESSSAASGTARPVLWLLSTPVEPPAPGSERGSTPAVGTWAPPRSSQDVTPSAARGGRDKDSAAGGRSEPRRAQGATTANPIALDSLSRNNFAKPRIIGGKLAAFTVLANSDAFIPCEATGNPRPTIQWTKISPGQGRWRVFANGTLAIARAGLEDRGQYLCTAANPHGTAQLLVTLSVVAYPPRIAGGRWQLLTAHSGKPVAVACRAEGRPPPTIAWVLANKTHVSDSSTGNNDVRVEPDGTLIIKEATVYDRGLYTCVARNPAGTDTLVVKLQVVAAPPAILEEKRERVEGTMGENLKLPCTVTGNPRPAVHWVLFDGTVVKPLQFVNGKLFLFANGTLHLSTIAPSDSGNYECIATSSTGSDRRVVTLVVERRDTLPKIATASQEMTRLNFGDKLLLNCTATGEPKPRIIWRLPSKAVVNQWHRMGSRIHVHPNGSLVIEAVTEKDAGDYLCVARNTIGDDLILMKVSVTMKPAKIDQKQHLKKLVPYGKDFRVDCKASGSPTPEISWSLPDGTVINNAMLADDSGRRSRRYVLFNNGTLYLDKAGVTEGGDYTCYAQNTLGRDEMTIHVTVVMAAPLIKHNYKTHMQVKAGDTALLDCEAVGEPKPKIFWLLPSTDMISSSTARYLLHVNGSLSVSRVKLLDAGEYMCVARNPGGDDTKLYKLDVVAKPPIINGLYMNKTIMTVTAVRHSKKQIDCRAEGTPPPQIMWIMPDNIFLTAPYYGSRIVVHKNGTLEIRNIRPSDTAEFICVARNDGGESMLVVQLEVVEMLRRPTFKNPFNEKIIAKPGKATTLNCSVDGNPPPDISWMLPNGTWFSGSIKTSQFLTGSHGTLTISSPDTAKAGRYRCAAKNKVGYIEKLLIVEVGQKPNILTRPAGPVKGISGESLSLHCLSEGSPRPRTAWTLPGGSVLERPQLGRKHVLLENGTLLIRDASIHDRGDYVCRAHNNAGESSVTVPVVIVAYAPRITIRPPQAIHTMPGAAVQLHCAALGIPKPEISWELPDRSLLSTDNTGRASGSQLLHPSGTLLIQNPQPSDSGAYKCTAKNHLGSDFTVTYVHII</sequence>
<dbReference type="SMART" id="SM00082">
    <property type="entry name" value="LRRCT"/>
    <property type="match status" value="1"/>
</dbReference>
<evidence type="ECO:0000256" key="5">
    <source>
        <dbReference type="ARBA" id="ARBA00022614"/>
    </source>
</evidence>
<keyword evidence="3" id="KW-0964">Secreted</keyword>
<dbReference type="InterPro" id="IPR036179">
    <property type="entry name" value="Ig-like_dom_sf"/>
</dbReference>
<keyword evidence="11" id="KW-1015">Disulfide bond</keyword>
<dbReference type="Pfam" id="PF07679">
    <property type="entry name" value="I-set"/>
    <property type="match status" value="7"/>
</dbReference>
<evidence type="ECO:0000256" key="3">
    <source>
        <dbReference type="ARBA" id="ARBA00022525"/>
    </source>
</evidence>
<dbReference type="Pfam" id="PF13927">
    <property type="entry name" value="Ig_3"/>
    <property type="match status" value="5"/>
</dbReference>